<evidence type="ECO:0000313" key="3">
    <source>
        <dbReference type="Proteomes" id="UP001187192"/>
    </source>
</evidence>
<feature type="compositionally biased region" description="Acidic residues" evidence="1">
    <location>
        <begin position="442"/>
        <end position="479"/>
    </location>
</feature>
<accession>A0AA88J8J5</accession>
<dbReference type="EMBL" id="BTGU01000214">
    <property type="protein sequence ID" value="GMN65135.1"/>
    <property type="molecule type" value="Genomic_DNA"/>
</dbReference>
<organism evidence="2 3">
    <name type="scientific">Ficus carica</name>
    <name type="common">Common fig</name>
    <dbReference type="NCBI Taxonomy" id="3494"/>
    <lineage>
        <taxon>Eukaryota</taxon>
        <taxon>Viridiplantae</taxon>
        <taxon>Streptophyta</taxon>
        <taxon>Embryophyta</taxon>
        <taxon>Tracheophyta</taxon>
        <taxon>Spermatophyta</taxon>
        <taxon>Magnoliopsida</taxon>
        <taxon>eudicotyledons</taxon>
        <taxon>Gunneridae</taxon>
        <taxon>Pentapetalae</taxon>
        <taxon>rosids</taxon>
        <taxon>fabids</taxon>
        <taxon>Rosales</taxon>
        <taxon>Moraceae</taxon>
        <taxon>Ficeae</taxon>
        <taxon>Ficus</taxon>
    </lineage>
</organism>
<evidence type="ECO:0000313" key="2">
    <source>
        <dbReference type="EMBL" id="GMN65135.1"/>
    </source>
</evidence>
<dbReference type="Proteomes" id="UP001187192">
    <property type="component" value="Unassembled WGS sequence"/>
</dbReference>
<dbReference type="AlphaFoldDB" id="A0AA88J8J5"/>
<comment type="caution">
    <text evidence="2">The sequence shown here is derived from an EMBL/GenBank/DDBJ whole genome shotgun (WGS) entry which is preliminary data.</text>
</comment>
<reference evidence="2" key="1">
    <citation type="submission" date="2023-07" db="EMBL/GenBank/DDBJ databases">
        <title>draft genome sequence of fig (Ficus carica).</title>
        <authorList>
            <person name="Takahashi T."/>
            <person name="Nishimura K."/>
        </authorList>
    </citation>
    <scope>NUCLEOTIDE SEQUENCE</scope>
</reference>
<gene>
    <name evidence="2" type="ORF">TIFTF001_034205</name>
</gene>
<sequence>MVIEKDNQVIGLGPEPKVTYSNLMGYGLKVIGLRPKAINPKVTCSNQNPYPMSFVITEGSLLLQPDLEQHSIGHSIQVSYWPATRADLVHGLSWIGLAGPTTPWLRATVSCLSAMYDTRLWGCPALVECYRVGIRAGVLPSGFTVLLPMPQFLVVKGMDPRRIEEDREASLAFWEMEPRTYDGTQGAADLAEWLHDMETIFKLCHVGAHLQVMLASRRLMGEARFWWLSLGDLGVPTDVWVNFQYLIILRYGPLPGDGFDVHYRDPEIYTDMHRRRYASYVAAWRAYPNESMGHYCQRFHDAMLPYTPLGTHMVQTLSILGGGLPPEIMRFTPIATLEMSLDEMIEAIMDAEILAHWVRAILEIPAPMFEDDHPFEPMDDAGMGEPLFHGGPFMLEDPIPAVLIQEIPPQEEDADDVGMDPADQQVDPEKDPEDPLVINIASDDEDGIEEEDEEEFKDDSEEILFNDEEWDVFSDVTTE</sequence>
<feature type="region of interest" description="Disordered" evidence="1">
    <location>
        <begin position="411"/>
        <end position="479"/>
    </location>
</feature>
<evidence type="ECO:0000256" key="1">
    <source>
        <dbReference type="SAM" id="MobiDB-lite"/>
    </source>
</evidence>
<proteinExistence type="predicted"/>
<keyword evidence="3" id="KW-1185">Reference proteome</keyword>
<protein>
    <submittedName>
        <fullName evidence="2">Uncharacterized protein</fullName>
    </submittedName>
</protein>
<name>A0AA88J8J5_FICCA</name>